<feature type="region of interest" description="Disordered" evidence="1">
    <location>
        <begin position="209"/>
        <end position="240"/>
    </location>
</feature>
<dbReference type="InterPro" id="IPR007284">
    <property type="entry name" value="Ground-like_dom"/>
</dbReference>
<evidence type="ECO:0000313" key="3">
    <source>
        <dbReference type="EMBL" id="VDM48892.1"/>
    </source>
</evidence>
<protein>
    <submittedName>
        <fullName evidence="5">Ground-like domain-containing protein</fullName>
    </submittedName>
</protein>
<dbReference type="EMBL" id="UYWY01024571">
    <property type="protein sequence ID" value="VDM48892.1"/>
    <property type="molecule type" value="Genomic_DNA"/>
</dbReference>
<dbReference type="WBParaSite" id="TCNE_0001757201-mRNA-1">
    <property type="protein sequence ID" value="TCNE_0001757201-mRNA-1"/>
    <property type="gene ID" value="TCNE_0001757201"/>
</dbReference>
<proteinExistence type="predicted"/>
<accession>A0A183VA01</accession>
<feature type="compositionally biased region" description="Basic and acidic residues" evidence="1">
    <location>
        <begin position="358"/>
        <end position="374"/>
    </location>
</feature>
<feature type="region of interest" description="Disordered" evidence="1">
    <location>
        <begin position="351"/>
        <end position="412"/>
    </location>
</feature>
<dbReference type="AlphaFoldDB" id="A0A183VA01"/>
<feature type="compositionally biased region" description="Polar residues" evidence="1">
    <location>
        <begin position="228"/>
        <end position="237"/>
    </location>
</feature>
<feature type="compositionally biased region" description="Polar residues" evidence="1">
    <location>
        <begin position="375"/>
        <end position="386"/>
    </location>
</feature>
<feature type="compositionally biased region" description="Low complexity" evidence="1">
    <location>
        <begin position="398"/>
        <end position="412"/>
    </location>
</feature>
<dbReference type="Proteomes" id="UP000050794">
    <property type="component" value="Unassembled WGS sequence"/>
</dbReference>
<dbReference type="Pfam" id="PF04155">
    <property type="entry name" value="Ground-like"/>
    <property type="match status" value="1"/>
</dbReference>
<evidence type="ECO:0000313" key="4">
    <source>
        <dbReference type="Proteomes" id="UP000050794"/>
    </source>
</evidence>
<gene>
    <name evidence="3" type="ORF">TCNE_LOCUS17571</name>
</gene>
<reference evidence="3 4" key="2">
    <citation type="submission" date="2018-11" db="EMBL/GenBank/DDBJ databases">
        <authorList>
            <consortium name="Pathogen Informatics"/>
        </authorList>
    </citation>
    <scope>NUCLEOTIDE SEQUENCE [LARGE SCALE GENOMIC DNA]</scope>
</reference>
<keyword evidence="4" id="KW-1185">Reference proteome</keyword>
<evidence type="ECO:0000256" key="1">
    <source>
        <dbReference type="SAM" id="MobiDB-lite"/>
    </source>
</evidence>
<reference evidence="5" key="1">
    <citation type="submission" date="2016-06" db="UniProtKB">
        <authorList>
            <consortium name="WormBaseParasite"/>
        </authorList>
    </citation>
    <scope>IDENTIFICATION</scope>
</reference>
<sequence>MSLKTVLLEKHPWNGYNPQRNRQQTNNDCRYPPCVPVRQHLKPNVVYNNNALHFSNPQSVTTTFPSTFQHIDANVGDRASESAVLSAPTLNVPGYDKFAEQTGQQISIAPLPNKTLLIAENPYGDVAIQLTDSSRQNERTFALVLSKQNESHSTTNIVENPLTTDAPARSSVEYSGLSTLLQQSTAESEDGQRAQGVVLVPASSIIIEASDPEPITRSPNEKEDPNMKNENSTTDNGYTGKISFKVSPRFNSASDGVTAQNRSVVNMPLVISTLQHNTSLSHNNSRVYETIASDFGTTLGEELRATTNMAPIAKSLPGSTAGDAYHVTRTEKKVSVKVEDVMASKAPIVENGSGITEKGGHIKNDHKTRQDEINRGTSPQKRSFAQSGVKIRNRTDTSHSTSSETRTTAETTQRAINKIRQSDHELARIDNVLTGIQELLTMVRKEIELEEADTYEGVMQSWRETDAPDRSAEVLVLFIRCEQRDQRYGEHVDLKDSKEPKWSQRFLAAICTHQAIIGETIFRGITSIKGTRILVEPLIDWSFDEQSETAIPMSKEDKVEKVDLDEAMNEMGGDEPALSNNCNELELKRIIEQNIDVNDASVSKRRIQKVTESRFEGTFDVVCSRSEFSYLINSDTFCEGGKGEIACLVFRQEYP</sequence>
<feature type="domain" description="Ground-like" evidence="2">
    <location>
        <begin position="580"/>
        <end position="650"/>
    </location>
</feature>
<evidence type="ECO:0000259" key="2">
    <source>
        <dbReference type="Pfam" id="PF04155"/>
    </source>
</evidence>
<organism evidence="4 5">
    <name type="scientific">Toxocara canis</name>
    <name type="common">Canine roundworm</name>
    <dbReference type="NCBI Taxonomy" id="6265"/>
    <lineage>
        <taxon>Eukaryota</taxon>
        <taxon>Metazoa</taxon>
        <taxon>Ecdysozoa</taxon>
        <taxon>Nematoda</taxon>
        <taxon>Chromadorea</taxon>
        <taxon>Rhabditida</taxon>
        <taxon>Spirurina</taxon>
        <taxon>Ascaridomorpha</taxon>
        <taxon>Ascaridoidea</taxon>
        <taxon>Toxocaridae</taxon>
        <taxon>Toxocara</taxon>
    </lineage>
</organism>
<name>A0A183VA01_TOXCA</name>
<evidence type="ECO:0000313" key="5">
    <source>
        <dbReference type="WBParaSite" id="TCNE_0001757201-mRNA-1"/>
    </source>
</evidence>